<protein>
    <recommendedName>
        <fullName evidence="1">tyrosine--tRNA ligase</fullName>
        <ecNumber evidence="1">6.1.1.1</ecNumber>
    </recommendedName>
    <alternativeName>
        <fullName evidence="7">Tyrosyl-tRNA synthetase</fullName>
    </alternativeName>
</protein>
<dbReference type="AlphaFoldDB" id="A0A3P7N2F1"/>
<accession>A0A3P7N2F1</accession>
<evidence type="ECO:0000256" key="3">
    <source>
        <dbReference type="ARBA" id="ARBA00022741"/>
    </source>
</evidence>
<dbReference type="Gene3D" id="1.10.240.10">
    <property type="entry name" value="Tyrosyl-Transfer RNA Synthetase"/>
    <property type="match status" value="1"/>
</dbReference>
<dbReference type="PANTHER" id="PTHR46264">
    <property type="entry name" value="TYROSINE-TRNA LIGASE"/>
    <property type="match status" value="1"/>
</dbReference>
<organism evidence="10 11">
    <name type="scientific">Dibothriocephalus latus</name>
    <name type="common">Fish tapeworm</name>
    <name type="synonym">Diphyllobothrium latum</name>
    <dbReference type="NCBI Taxonomy" id="60516"/>
    <lineage>
        <taxon>Eukaryota</taxon>
        <taxon>Metazoa</taxon>
        <taxon>Spiralia</taxon>
        <taxon>Lophotrochozoa</taxon>
        <taxon>Platyhelminthes</taxon>
        <taxon>Cestoda</taxon>
        <taxon>Eucestoda</taxon>
        <taxon>Diphyllobothriidea</taxon>
        <taxon>Diphyllobothriidae</taxon>
        <taxon>Dibothriocephalus</taxon>
    </lineage>
</organism>
<evidence type="ECO:0000256" key="1">
    <source>
        <dbReference type="ARBA" id="ARBA00013160"/>
    </source>
</evidence>
<evidence type="ECO:0000256" key="5">
    <source>
        <dbReference type="ARBA" id="ARBA00022917"/>
    </source>
</evidence>
<dbReference type="GO" id="GO:0006437">
    <property type="term" value="P:tyrosyl-tRNA aminoacylation"/>
    <property type="evidence" value="ECO:0007669"/>
    <property type="project" value="TreeGrafter"/>
</dbReference>
<evidence type="ECO:0000313" key="10">
    <source>
        <dbReference type="EMBL" id="VDN30733.1"/>
    </source>
</evidence>
<name>A0A3P7N2F1_DIBLA</name>
<dbReference type="GO" id="GO:0004831">
    <property type="term" value="F:tyrosine-tRNA ligase activity"/>
    <property type="evidence" value="ECO:0007669"/>
    <property type="project" value="UniProtKB-EC"/>
</dbReference>
<keyword evidence="3 9" id="KW-0547">Nucleotide-binding</keyword>
<evidence type="ECO:0000313" key="11">
    <source>
        <dbReference type="Proteomes" id="UP000281553"/>
    </source>
</evidence>
<dbReference type="PANTHER" id="PTHR46264:SF4">
    <property type="entry name" value="TYROSINE--TRNA LIGASE, CYTOPLASMIC"/>
    <property type="match status" value="1"/>
</dbReference>
<dbReference type="SUPFAM" id="SSF52374">
    <property type="entry name" value="Nucleotidylyl transferase"/>
    <property type="match status" value="1"/>
</dbReference>
<dbReference type="EC" id="6.1.1.1" evidence="1"/>
<sequence>MIGEASIRDARKAGAEVVKQVSNPLVSGLLYPLLQALDEVYLKYLPRLGYKKRIHLMNPMVPGLTGGKMSASEVDSKIDLLEPSASVRAKLQHAVCPPGVTAADGNGVLAFLKYVVFPLTHLDAAAKGEVLLVADFHFRRN</sequence>
<evidence type="ECO:0000256" key="2">
    <source>
        <dbReference type="ARBA" id="ARBA00022598"/>
    </source>
</evidence>
<evidence type="ECO:0000256" key="4">
    <source>
        <dbReference type="ARBA" id="ARBA00022840"/>
    </source>
</evidence>
<dbReference type="Pfam" id="PF00579">
    <property type="entry name" value="tRNA-synt_1b"/>
    <property type="match status" value="1"/>
</dbReference>
<dbReference type="GO" id="GO:0005737">
    <property type="term" value="C:cytoplasm"/>
    <property type="evidence" value="ECO:0007669"/>
    <property type="project" value="TreeGrafter"/>
</dbReference>
<dbReference type="Gene3D" id="3.40.50.620">
    <property type="entry name" value="HUPs"/>
    <property type="match status" value="1"/>
</dbReference>
<keyword evidence="4 9" id="KW-0067">ATP-binding</keyword>
<comment type="similarity">
    <text evidence="9">Belongs to the class-I aminoacyl-tRNA synthetase family.</text>
</comment>
<keyword evidence="5 9" id="KW-0648">Protein biosynthesis</keyword>
<dbReference type="Proteomes" id="UP000281553">
    <property type="component" value="Unassembled WGS sequence"/>
</dbReference>
<proteinExistence type="inferred from homology"/>
<gene>
    <name evidence="10" type="ORF">DILT_LOCUS15598</name>
</gene>
<dbReference type="InterPro" id="IPR002305">
    <property type="entry name" value="aa-tRNA-synth_Ic"/>
</dbReference>
<dbReference type="EMBL" id="UYRU01080068">
    <property type="protein sequence ID" value="VDN30733.1"/>
    <property type="molecule type" value="Genomic_DNA"/>
</dbReference>
<dbReference type="InterPro" id="IPR050489">
    <property type="entry name" value="Tyr-tRNA_synthase"/>
</dbReference>
<dbReference type="GO" id="GO:0005524">
    <property type="term" value="F:ATP binding"/>
    <property type="evidence" value="ECO:0007669"/>
    <property type="project" value="UniProtKB-KW"/>
</dbReference>
<keyword evidence="6 9" id="KW-0030">Aminoacyl-tRNA synthetase</keyword>
<evidence type="ECO:0000256" key="6">
    <source>
        <dbReference type="ARBA" id="ARBA00023146"/>
    </source>
</evidence>
<evidence type="ECO:0000256" key="8">
    <source>
        <dbReference type="ARBA" id="ARBA00048248"/>
    </source>
</evidence>
<dbReference type="OrthoDB" id="197206at2759"/>
<comment type="catalytic activity">
    <reaction evidence="8">
        <text>tRNA(Tyr) + L-tyrosine + ATP = L-tyrosyl-tRNA(Tyr) + AMP + diphosphate + H(+)</text>
        <dbReference type="Rhea" id="RHEA:10220"/>
        <dbReference type="Rhea" id="RHEA-COMP:9706"/>
        <dbReference type="Rhea" id="RHEA-COMP:9707"/>
        <dbReference type="ChEBI" id="CHEBI:15378"/>
        <dbReference type="ChEBI" id="CHEBI:30616"/>
        <dbReference type="ChEBI" id="CHEBI:33019"/>
        <dbReference type="ChEBI" id="CHEBI:58315"/>
        <dbReference type="ChEBI" id="CHEBI:78442"/>
        <dbReference type="ChEBI" id="CHEBI:78536"/>
        <dbReference type="ChEBI" id="CHEBI:456215"/>
        <dbReference type="EC" id="6.1.1.1"/>
    </reaction>
</comment>
<evidence type="ECO:0000256" key="7">
    <source>
        <dbReference type="ARBA" id="ARBA00033323"/>
    </source>
</evidence>
<dbReference type="InterPro" id="IPR014729">
    <property type="entry name" value="Rossmann-like_a/b/a_fold"/>
</dbReference>
<keyword evidence="2 9" id="KW-0436">Ligase</keyword>
<keyword evidence="11" id="KW-1185">Reference proteome</keyword>
<evidence type="ECO:0000256" key="9">
    <source>
        <dbReference type="RuleBase" id="RU363036"/>
    </source>
</evidence>
<reference evidence="10 11" key="1">
    <citation type="submission" date="2018-11" db="EMBL/GenBank/DDBJ databases">
        <authorList>
            <consortium name="Pathogen Informatics"/>
        </authorList>
    </citation>
    <scope>NUCLEOTIDE SEQUENCE [LARGE SCALE GENOMIC DNA]</scope>
</reference>